<comment type="subcellular location">
    <subcellularLocation>
        <location evidence="1">Cell membrane</location>
        <topology evidence="1">Multi-pass membrane protein</topology>
    </subcellularLocation>
</comment>
<feature type="compositionally biased region" description="Low complexity" evidence="7">
    <location>
        <begin position="431"/>
        <end position="448"/>
    </location>
</feature>
<sequence>MTTIALGPSWLDPDYLIQTFGLIGVLAIVFAESGLLIGFFLPGDSLLFTTGLLVATDVLAYPLWLVCTLIVLSAIAGDQVGYLFGRKVGPALFKRPDSRLFKQENVEKAHEFFEKHGPKSLVLARFVPIVRTFTPIIAGVSRMNYRLFVTFNIVGGVLWGAGVTILGYFLGQIALVQQHIEKVLLLIVFLSVLPIVIEVLKARREKRRAEAAGETDGPAGPDAGERGGNPEGNHERNGAGAPGQDAPTLTFSAQPQDQAQPQAQPHPQQYAGPGSRNGAGAPSPYDGRNGAAGNGGHGHGPQQPPYGDPARPDQPYGAPGPYGEPGPYGPGQGQAQQGYGGQGYGAQGYGGQGYGAQGYGQGQPPYGGQPQGAQGAPYGGDGRQGQPQGGYGQNGYGQNGYAQDGFAGSGHPQGGYGPNGYAQGQGGYGQGQQPYPGQEGQEGAYGRPQPQPYGGPRPQEQPYGGPQPEQQPRGGERNPARPGPYDAQGPYGQ</sequence>
<feature type="region of interest" description="Disordered" evidence="7">
    <location>
        <begin position="208"/>
        <end position="493"/>
    </location>
</feature>
<proteinExistence type="inferred from homology"/>
<evidence type="ECO:0000313" key="10">
    <source>
        <dbReference type="EMBL" id="NJP98996.1"/>
    </source>
</evidence>
<dbReference type="InterPro" id="IPR032818">
    <property type="entry name" value="DedA-like"/>
</dbReference>
<feature type="compositionally biased region" description="Gly residues" evidence="7">
    <location>
        <begin position="377"/>
        <end position="398"/>
    </location>
</feature>
<feature type="transmembrane region" description="Helical" evidence="8">
    <location>
        <begin position="147"/>
        <end position="171"/>
    </location>
</feature>
<name>A0ABX1BMN2_9ACTN</name>
<feature type="domain" description="VTT" evidence="9">
    <location>
        <begin position="42"/>
        <end position="168"/>
    </location>
</feature>
<keyword evidence="3" id="KW-1003">Cell membrane</keyword>
<comment type="similarity">
    <text evidence="2">Belongs to the DedA family.</text>
</comment>
<accession>A0ABX1BMN2</accession>
<feature type="compositionally biased region" description="Low complexity" evidence="7">
    <location>
        <begin position="362"/>
        <end position="376"/>
    </location>
</feature>
<evidence type="ECO:0000256" key="1">
    <source>
        <dbReference type="ARBA" id="ARBA00004651"/>
    </source>
</evidence>
<comment type="caution">
    <text evidence="10">The sequence shown here is derived from an EMBL/GenBank/DDBJ whole genome shotgun (WGS) entry which is preliminary data.</text>
</comment>
<gene>
    <name evidence="10" type="ORF">HCK00_00030</name>
</gene>
<keyword evidence="6 8" id="KW-0472">Membrane</keyword>
<feature type="compositionally biased region" description="Low complexity" evidence="7">
    <location>
        <begin position="253"/>
        <end position="271"/>
    </location>
</feature>
<feature type="compositionally biased region" description="Low complexity" evidence="7">
    <location>
        <begin position="456"/>
        <end position="473"/>
    </location>
</feature>
<feature type="transmembrane region" description="Helical" evidence="8">
    <location>
        <begin position="183"/>
        <end position="200"/>
    </location>
</feature>
<keyword evidence="4 8" id="KW-0812">Transmembrane</keyword>
<organism evidence="10 11">
    <name type="scientific">Streptomyces zingiberis</name>
    <dbReference type="NCBI Taxonomy" id="2053010"/>
    <lineage>
        <taxon>Bacteria</taxon>
        <taxon>Bacillati</taxon>
        <taxon>Actinomycetota</taxon>
        <taxon>Actinomycetes</taxon>
        <taxon>Kitasatosporales</taxon>
        <taxon>Streptomycetaceae</taxon>
        <taxon>Streptomyces</taxon>
    </lineage>
</organism>
<feature type="compositionally biased region" description="Gly residues" evidence="7">
    <location>
        <begin position="407"/>
        <end position="430"/>
    </location>
</feature>
<evidence type="ECO:0000256" key="7">
    <source>
        <dbReference type="SAM" id="MobiDB-lite"/>
    </source>
</evidence>
<dbReference type="PANTHER" id="PTHR30353:SF0">
    <property type="entry name" value="TRANSMEMBRANE PROTEIN"/>
    <property type="match status" value="1"/>
</dbReference>
<evidence type="ECO:0000313" key="11">
    <source>
        <dbReference type="Proteomes" id="UP000695264"/>
    </source>
</evidence>
<feature type="transmembrane region" description="Helical" evidence="8">
    <location>
        <begin position="20"/>
        <end position="41"/>
    </location>
</feature>
<reference evidence="10 11" key="1">
    <citation type="submission" date="2020-03" db="EMBL/GenBank/DDBJ databases">
        <title>WGS of actinomycetes isolated from Thailand.</title>
        <authorList>
            <person name="Thawai C."/>
        </authorList>
    </citation>
    <scope>NUCLEOTIDE SEQUENCE [LARGE SCALE GENOMIC DNA]</scope>
    <source>
        <strain evidence="10 11">PLAI 1-29</strain>
    </source>
</reference>
<protein>
    <submittedName>
        <fullName evidence="10">DedA family protein</fullName>
    </submittedName>
</protein>
<feature type="compositionally biased region" description="Gly residues" evidence="7">
    <location>
        <begin position="290"/>
        <end position="299"/>
    </location>
</feature>
<evidence type="ECO:0000259" key="9">
    <source>
        <dbReference type="Pfam" id="PF09335"/>
    </source>
</evidence>
<dbReference type="Proteomes" id="UP000695264">
    <property type="component" value="Unassembled WGS sequence"/>
</dbReference>
<dbReference type="PANTHER" id="PTHR30353">
    <property type="entry name" value="INNER MEMBRANE PROTEIN DEDA-RELATED"/>
    <property type="match status" value="1"/>
</dbReference>
<feature type="compositionally biased region" description="Gly residues" evidence="7">
    <location>
        <begin position="338"/>
        <end position="361"/>
    </location>
</feature>
<dbReference type="Pfam" id="PF09335">
    <property type="entry name" value="VTT_dom"/>
    <property type="match status" value="1"/>
</dbReference>
<feature type="transmembrane region" description="Helical" evidence="8">
    <location>
        <begin position="61"/>
        <end position="85"/>
    </location>
</feature>
<evidence type="ECO:0000256" key="6">
    <source>
        <dbReference type="ARBA" id="ARBA00023136"/>
    </source>
</evidence>
<keyword evidence="5 8" id="KW-1133">Transmembrane helix</keyword>
<evidence type="ECO:0000256" key="5">
    <source>
        <dbReference type="ARBA" id="ARBA00022989"/>
    </source>
</evidence>
<dbReference type="RefSeq" id="WP_168099637.1">
    <property type="nucleotide sequence ID" value="NZ_JAATEN010000001.1"/>
</dbReference>
<evidence type="ECO:0000256" key="3">
    <source>
        <dbReference type="ARBA" id="ARBA00022475"/>
    </source>
</evidence>
<evidence type="ECO:0000256" key="4">
    <source>
        <dbReference type="ARBA" id="ARBA00022692"/>
    </source>
</evidence>
<keyword evidence="11" id="KW-1185">Reference proteome</keyword>
<evidence type="ECO:0000256" key="2">
    <source>
        <dbReference type="ARBA" id="ARBA00010792"/>
    </source>
</evidence>
<evidence type="ECO:0000256" key="8">
    <source>
        <dbReference type="SAM" id="Phobius"/>
    </source>
</evidence>
<dbReference type="InterPro" id="IPR032816">
    <property type="entry name" value="VTT_dom"/>
</dbReference>
<dbReference type="EMBL" id="JAATEN010000001">
    <property type="protein sequence ID" value="NJP98996.1"/>
    <property type="molecule type" value="Genomic_DNA"/>
</dbReference>